<evidence type="ECO:0000256" key="2">
    <source>
        <dbReference type="ARBA" id="ARBA00023125"/>
    </source>
</evidence>
<gene>
    <name evidence="5" type="ORF">ACFQ4B_12545</name>
</gene>
<dbReference type="InterPro" id="IPR018060">
    <property type="entry name" value="HTH_AraC"/>
</dbReference>
<dbReference type="SUPFAM" id="SSF46689">
    <property type="entry name" value="Homeodomain-like"/>
    <property type="match status" value="1"/>
</dbReference>
<dbReference type="PROSITE" id="PS00041">
    <property type="entry name" value="HTH_ARAC_FAMILY_1"/>
    <property type="match status" value="1"/>
</dbReference>
<organism evidence="5 6">
    <name type="scientific">Paenibacillus vulneris</name>
    <dbReference type="NCBI Taxonomy" id="1133364"/>
    <lineage>
        <taxon>Bacteria</taxon>
        <taxon>Bacillati</taxon>
        <taxon>Bacillota</taxon>
        <taxon>Bacilli</taxon>
        <taxon>Bacillales</taxon>
        <taxon>Paenibacillaceae</taxon>
        <taxon>Paenibacillus</taxon>
    </lineage>
</organism>
<dbReference type="Pfam" id="PF12833">
    <property type="entry name" value="HTH_18"/>
    <property type="match status" value="1"/>
</dbReference>
<evidence type="ECO:0000313" key="5">
    <source>
        <dbReference type="EMBL" id="MFD1220946.1"/>
    </source>
</evidence>
<dbReference type="SMART" id="SM00342">
    <property type="entry name" value="HTH_ARAC"/>
    <property type="match status" value="1"/>
</dbReference>
<dbReference type="PROSITE" id="PS01124">
    <property type="entry name" value="HTH_ARAC_FAMILY_2"/>
    <property type="match status" value="1"/>
</dbReference>
<dbReference type="Proteomes" id="UP001597180">
    <property type="component" value="Unassembled WGS sequence"/>
</dbReference>
<evidence type="ECO:0000313" key="6">
    <source>
        <dbReference type="Proteomes" id="UP001597180"/>
    </source>
</evidence>
<dbReference type="PANTHER" id="PTHR46796">
    <property type="entry name" value="HTH-TYPE TRANSCRIPTIONAL ACTIVATOR RHAS-RELATED"/>
    <property type="match status" value="1"/>
</dbReference>
<proteinExistence type="predicted"/>
<keyword evidence="1" id="KW-0805">Transcription regulation</keyword>
<accession>A0ABW3UM49</accession>
<sequence length="264" mass="30111">MKRHETKPSMGILNFDKAKYVLNRYTPSEDIGFFVKHYWIASWDLTGQEPYLQSVVPNPCVNLLFQSGRSAVYAAAKQTYSILLQGKGCVVGAKFKPGGFYPFIKKPVSEALQQPMAVHDMLGIEAREAEELLLSQSDETRMVELLEDLLRPKLPEQDEQVVLVNQIVDRIALEREITKVEQVSECFAMNKRKLQRLFEQYVGLSPKTVIKLYRLQNAAEAMDRGQQLDLLELSLKLGYYDQSHFIKDFKATVGKTPEAYAKQA</sequence>
<dbReference type="InterPro" id="IPR018062">
    <property type="entry name" value="HTH_AraC-typ_CS"/>
</dbReference>
<keyword evidence="2" id="KW-0238">DNA-binding</keyword>
<comment type="caution">
    <text evidence="5">The sequence shown here is derived from an EMBL/GenBank/DDBJ whole genome shotgun (WGS) entry which is preliminary data.</text>
</comment>
<name>A0ABW3UM49_9BACL</name>
<keyword evidence="6" id="KW-1185">Reference proteome</keyword>
<dbReference type="RefSeq" id="WP_345591953.1">
    <property type="nucleotide sequence ID" value="NZ_BAABJG010000029.1"/>
</dbReference>
<dbReference type="InterPro" id="IPR050204">
    <property type="entry name" value="AraC_XylS_family_regulators"/>
</dbReference>
<dbReference type="Pfam" id="PF20240">
    <property type="entry name" value="DUF6597"/>
    <property type="match status" value="1"/>
</dbReference>
<dbReference type="InterPro" id="IPR046532">
    <property type="entry name" value="DUF6597"/>
</dbReference>
<dbReference type="EMBL" id="JBHTLU010000014">
    <property type="protein sequence ID" value="MFD1220946.1"/>
    <property type="molecule type" value="Genomic_DNA"/>
</dbReference>
<dbReference type="Gene3D" id="1.10.10.60">
    <property type="entry name" value="Homeodomain-like"/>
    <property type="match status" value="1"/>
</dbReference>
<keyword evidence="3" id="KW-0804">Transcription</keyword>
<reference evidence="6" key="1">
    <citation type="journal article" date="2019" name="Int. J. Syst. Evol. Microbiol.">
        <title>The Global Catalogue of Microorganisms (GCM) 10K type strain sequencing project: providing services to taxonomists for standard genome sequencing and annotation.</title>
        <authorList>
            <consortium name="The Broad Institute Genomics Platform"/>
            <consortium name="The Broad Institute Genome Sequencing Center for Infectious Disease"/>
            <person name="Wu L."/>
            <person name="Ma J."/>
        </authorList>
    </citation>
    <scope>NUCLEOTIDE SEQUENCE [LARGE SCALE GENOMIC DNA]</scope>
    <source>
        <strain evidence="6">CCUG 53270</strain>
    </source>
</reference>
<protein>
    <submittedName>
        <fullName evidence="5">DUF6597 domain-containing transcriptional factor</fullName>
    </submittedName>
</protein>
<evidence type="ECO:0000259" key="4">
    <source>
        <dbReference type="PROSITE" id="PS01124"/>
    </source>
</evidence>
<dbReference type="InterPro" id="IPR009057">
    <property type="entry name" value="Homeodomain-like_sf"/>
</dbReference>
<evidence type="ECO:0000256" key="3">
    <source>
        <dbReference type="ARBA" id="ARBA00023163"/>
    </source>
</evidence>
<feature type="domain" description="HTH araC/xylS-type" evidence="4">
    <location>
        <begin position="173"/>
        <end position="263"/>
    </location>
</feature>
<evidence type="ECO:0000256" key="1">
    <source>
        <dbReference type="ARBA" id="ARBA00023015"/>
    </source>
</evidence>